<dbReference type="Pfam" id="PF22917">
    <property type="entry name" value="PRISE"/>
    <property type="match status" value="1"/>
</dbReference>
<dbReference type="InterPro" id="IPR055222">
    <property type="entry name" value="PRISE-like_Rossmann-fold"/>
</dbReference>
<reference evidence="2 3" key="1">
    <citation type="journal article" date="2018" name="Front. Microbiol.">
        <title>Genome-Wide Analysis of Corynespora cassiicola Leaf Fall Disease Putative Effectors.</title>
        <authorList>
            <person name="Lopez D."/>
            <person name="Ribeiro S."/>
            <person name="Label P."/>
            <person name="Fumanal B."/>
            <person name="Venisse J.S."/>
            <person name="Kohler A."/>
            <person name="de Oliveira R.R."/>
            <person name="Labutti K."/>
            <person name="Lipzen A."/>
            <person name="Lail K."/>
            <person name="Bauer D."/>
            <person name="Ohm R.A."/>
            <person name="Barry K.W."/>
            <person name="Spatafora J."/>
            <person name="Grigoriev I.V."/>
            <person name="Martin F.M."/>
            <person name="Pujade-Renaud V."/>
        </authorList>
    </citation>
    <scope>NUCLEOTIDE SEQUENCE [LARGE SCALE GENOMIC DNA]</scope>
    <source>
        <strain evidence="2 3">Philippines</strain>
    </source>
</reference>
<evidence type="ECO:0000259" key="1">
    <source>
        <dbReference type="Pfam" id="PF22917"/>
    </source>
</evidence>
<dbReference type="OrthoDB" id="1731983at2759"/>
<dbReference type="PANTHER" id="PTHR32487:SF4">
    <property type="entry name" value="SIRQ PROTEIN"/>
    <property type="match status" value="1"/>
</dbReference>
<dbReference type="STRING" id="1448308.A0A2T2NDX5"/>
<gene>
    <name evidence="2" type="ORF">BS50DRAFT_499514</name>
</gene>
<proteinExistence type="predicted"/>
<sequence length="390" mass="43475">MTSNHALVVGASGLIGWAVVDQLLRYCPSATSSAFSKITALVNRPIKLQDTFWPEPGTKVPKLALVTGINLSCSDDNFEELLRDKLPDASTITHVFYCGMSFKEVPANHEEEVTTNVGMMRRLVMAVKSLSPNFSFLVYPGGTRGYGIYRPEGVFAAPLVESMADELPEDYSKTVAYPHYRTMLSEQSKGEKWTWCELCPDVIVGFTPNGSGFSLAGHWATFLYTWKLVHGEGSEVPYPGVKESYDSLFTESSATVLARVGIYAALHPETFRESIFNVADDGTAGSMRERWPQICSWFGLKGAPPPDTADAAGLKPGIFIKEHQDKLKKADVYAIDIWNAAQLDSYGYWLTFDRQLSVERLRKAGFNEVRRPEVGWWEAFDMFKKAGMIR</sequence>
<protein>
    <recommendedName>
        <fullName evidence="1">PRISE-like Rossmann-fold domain-containing protein</fullName>
    </recommendedName>
</protein>
<keyword evidence="3" id="KW-1185">Reference proteome</keyword>
<evidence type="ECO:0000313" key="2">
    <source>
        <dbReference type="EMBL" id="PSN63645.1"/>
    </source>
</evidence>
<dbReference type="Proteomes" id="UP000240883">
    <property type="component" value="Unassembled WGS sequence"/>
</dbReference>
<feature type="domain" description="PRISE-like Rossmann-fold" evidence="1">
    <location>
        <begin position="6"/>
        <end position="389"/>
    </location>
</feature>
<dbReference type="PANTHER" id="PTHR32487">
    <property type="entry name" value="3-OXO-DELTA(4,5)-STEROID 5-BETA-REDUCTASE"/>
    <property type="match status" value="1"/>
</dbReference>
<dbReference type="InterPro" id="IPR036291">
    <property type="entry name" value="NAD(P)-bd_dom_sf"/>
</dbReference>
<dbReference type="EMBL" id="KZ678139">
    <property type="protein sequence ID" value="PSN63645.1"/>
    <property type="molecule type" value="Genomic_DNA"/>
</dbReference>
<name>A0A2T2NDX5_CORCC</name>
<dbReference type="SUPFAM" id="SSF51735">
    <property type="entry name" value="NAD(P)-binding Rossmann-fold domains"/>
    <property type="match status" value="1"/>
</dbReference>
<dbReference type="Gene3D" id="3.40.50.720">
    <property type="entry name" value="NAD(P)-binding Rossmann-like Domain"/>
    <property type="match status" value="1"/>
</dbReference>
<dbReference type="AlphaFoldDB" id="A0A2T2NDX5"/>
<evidence type="ECO:0000313" key="3">
    <source>
        <dbReference type="Proteomes" id="UP000240883"/>
    </source>
</evidence>
<accession>A0A2T2NDX5</accession>
<organism evidence="2 3">
    <name type="scientific">Corynespora cassiicola Philippines</name>
    <dbReference type="NCBI Taxonomy" id="1448308"/>
    <lineage>
        <taxon>Eukaryota</taxon>
        <taxon>Fungi</taxon>
        <taxon>Dikarya</taxon>
        <taxon>Ascomycota</taxon>
        <taxon>Pezizomycotina</taxon>
        <taxon>Dothideomycetes</taxon>
        <taxon>Pleosporomycetidae</taxon>
        <taxon>Pleosporales</taxon>
        <taxon>Corynesporascaceae</taxon>
        <taxon>Corynespora</taxon>
    </lineage>
</organism>